<evidence type="ECO:0000256" key="1">
    <source>
        <dbReference type="SAM" id="MobiDB-lite"/>
    </source>
</evidence>
<protein>
    <recommendedName>
        <fullName evidence="4">Lipoprotein</fullName>
    </recommendedName>
</protein>
<reference evidence="2 3" key="1">
    <citation type="submission" date="2023-12" db="EMBL/GenBank/DDBJ databases">
        <title>Description of new species of Mycobacterium terrae complex isolated from sewage at the Sao Paulo Zoological Park Foundation in Brazil.</title>
        <authorList>
            <person name="Romagnoli C.L."/>
            <person name="Conceicao E.C."/>
            <person name="Machado E."/>
            <person name="Barreto L.B.P.F."/>
            <person name="Sharma A."/>
            <person name="Silva N.M."/>
            <person name="Marques L.E."/>
            <person name="Juliana M.A."/>
            <person name="Lourenco M.C.S."/>
            <person name="Digiampietri L.A."/>
            <person name="Suffys P.N."/>
            <person name="Viana-Niero C."/>
        </authorList>
    </citation>
    <scope>NUCLEOTIDE SEQUENCE [LARGE SCALE GENOMIC DNA]</scope>
    <source>
        <strain evidence="2 3">MYC123</strain>
    </source>
</reference>
<organism evidence="2 3">
    <name type="scientific">[Mycobacterium] zoologicum</name>
    <dbReference type="NCBI Taxonomy" id="2872311"/>
    <lineage>
        <taxon>Bacteria</taxon>
        <taxon>Bacillati</taxon>
        <taxon>Actinomycetota</taxon>
        <taxon>Actinomycetes</taxon>
        <taxon>Mycobacteriales</taxon>
        <taxon>Mycobacteriaceae</taxon>
        <taxon>Mycolicibacter</taxon>
    </lineage>
</organism>
<dbReference type="Proteomes" id="UP001299046">
    <property type="component" value="Unassembled WGS sequence"/>
</dbReference>
<gene>
    <name evidence="2" type="ORF">KV112_18435</name>
</gene>
<feature type="region of interest" description="Disordered" evidence="1">
    <location>
        <begin position="20"/>
        <end position="40"/>
    </location>
</feature>
<comment type="caution">
    <text evidence="2">The sequence shown here is derived from an EMBL/GenBank/DDBJ whole genome shotgun (WGS) entry which is preliminary data.</text>
</comment>
<dbReference type="EMBL" id="JAYJJT010000025">
    <property type="protein sequence ID" value="MEB3051695.1"/>
    <property type="molecule type" value="Genomic_DNA"/>
</dbReference>
<dbReference type="PROSITE" id="PS51257">
    <property type="entry name" value="PROKAR_LIPOPROTEIN"/>
    <property type="match status" value="1"/>
</dbReference>
<proteinExistence type="predicted"/>
<sequence>MVKQWMLGLSVLALAGCTTSTHHEHPGAQPEMGPGSLEAPAAVSVADPCAAGPAGCEQLGTVDVDGDGVADRVGVATQWLTPEQHEIGAVLTTVRVATATGIRQREVNGTLIFGDQSGPRDLLIGAYPISRTQGADLVLHTARGQGGPDEFVVLGWSGNDLAPVPQPAIAESYPGDPGVWQLSESHGRQHWVSCSSGGSISVTSEAAGESTGGTLPGGGIIETDHWTFTNGQWSPAGSENAASDDFSFHIDAHKDAFKCEDQLQR</sequence>
<evidence type="ECO:0000313" key="2">
    <source>
        <dbReference type="EMBL" id="MEB3051695.1"/>
    </source>
</evidence>
<keyword evidence="3" id="KW-1185">Reference proteome</keyword>
<evidence type="ECO:0000313" key="3">
    <source>
        <dbReference type="Proteomes" id="UP001299046"/>
    </source>
</evidence>
<dbReference type="RefSeq" id="WP_224864981.1">
    <property type="nucleotide sequence ID" value="NZ_JAYJJT010000025.1"/>
</dbReference>
<name>A0ABU5YNR4_9MYCO</name>
<accession>A0ABU5YNR4</accession>
<evidence type="ECO:0008006" key="4">
    <source>
        <dbReference type="Google" id="ProtNLM"/>
    </source>
</evidence>